<dbReference type="RefSeq" id="XP_056479837.1">
    <property type="nucleotide sequence ID" value="XM_056612613.1"/>
</dbReference>
<dbReference type="GeneID" id="81351592"/>
<proteinExistence type="predicted"/>
<dbReference type="Proteomes" id="UP001149074">
    <property type="component" value="Unassembled WGS sequence"/>
</dbReference>
<keyword evidence="1" id="KW-0548">Nucleotidyltransferase</keyword>
<protein>
    <submittedName>
        <fullName evidence="1">Reverse transcriptase RNA-dependent DNA polymerase</fullName>
    </submittedName>
</protein>
<reference evidence="1" key="2">
    <citation type="journal article" date="2023" name="IMA Fungus">
        <title>Comparative genomic study of the Penicillium genus elucidates a diverse pangenome and 15 lateral gene transfer events.</title>
        <authorList>
            <person name="Petersen C."/>
            <person name="Sorensen T."/>
            <person name="Nielsen M.R."/>
            <person name="Sondergaard T.E."/>
            <person name="Sorensen J.L."/>
            <person name="Fitzpatrick D.A."/>
            <person name="Frisvad J.C."/>
            <person name="Nielsen K.L."/>
        </authorList>
    </citation>
    <scope>NUCLEOTIDE SEQUENCE</scope>
    <source>
        <strain evidence="1">IBT 30761</strain>
    </source>
</reference>
<dbReference type="CDD" id="cd09272">
    <property type="entry name" value="RNase_HI_RT_Ty1"/>
    <property type="match status" value="1"/>
</dbReference>
<sequence>MYQDISLQHQSILMITPRNRNHGDQVAKKTLSKVGQESKDYLDIRKQRAEARKVKANTVNHILNENFDKGFQPELQDELETLEQQLPELLSTVELDDQICELYATYSILGSTELIGCPVPLDHTNAIFLGIDVHREGLTNIYLSQADYVDKILLRKGLFDCHPVDTPFANTRPLVANKDKAEPEKVHVFRQDIGELIWLVAMTRPDLAYAVNKLARYAHNPSSAHFAALKRIHKYLKGTRNLMINYEPSQNLLTGWTDADFNGKHADDYVSTSGYVFKMANGPISWISKRQTAITISTTEAEYVAATVATSELTWIRNFLGEMALFEEYTCNRATIIYEDNNGTIALTENPENHVSTKHVKLKYHWIRQAVSEGICKLVHIVTTDQVADGLTKPLTGPTFAKFVKMLGLKTVLIVREKNSDLLHQSPQKEGGT</sequence>
<dbReference type="AlphaFoldDB" id="A0A9W9KMB4"/>
<dbReference type="OrthoDB" id="3799035at2759"/>
<dbReference type="EMBL" id="JAPQKI010000001">
    <property type="protein sequence ID" value="KAJ5112064.1"/>
    <property type="molecule type" value="Genomic_DNA"/>
</dbReference>
<keyword evidence="2" id="KW-1185">Reference proteome</keyword>
<dbReference type="PANTHER" id="PTHR11439:SF467">
    <property type="entry name" value="INTEGRASE CATALYTIC DOMAIN-CONTAINING PROTEIN"/>
    <property type="match status" value="1"/>
</dbReference>
<evidence type="ECO:0000313" key="1">
    <source>
        <dbReference type="EMBL" id="KAJ5112064.1"/>
    </source>
</evidence>
<keyword evidence="1" id="KW-0695">RNA-directed DNA polymerase</keyword>
<comment type="caution">
    <text evidence="1">The sequence shown here is derived from an EMBL/GenBank/DDBJ whole genome shotgun (WGS) entry which is preliminary data.</text>
</comment>
<dbReference type="PANTHER" id="PTHR11439">
    <property type="entry name" value="GAG-POL-RELATED RETROTRANSPOSON"/>
    <property type="match status" value="1"/>
</dbReference>
<dbReference type="GO" id="GO:0003964">
    <property type="term" value="F:RNA-directed DNA polymerase activity"/>
    <property type="evidence" value="ECO:0007669"/>
    <property type="project" value="UniProtKB-KW"/>
</dbReference>
<organism evidence="1 2">
    <name type="scientific">Penicillium argentinense</name>
    <dbReference type="NCBI Taxonomy" id="1131581"/>
    <lineage>
        <taxon>Eukaryota</taxon>
        <taxon>Fungi</taxon>
        <taxon>Dikarya</taxon>
        <taxon>Ascomycota</taxon>
        <taxon>Pezizomycotina</taxon>
        <taxon>Eurotiomycetes</taxon>
        <taxon>Eurotiomycetidae</taxon>
        <taxon>Eurotiales</taxon>
        <taxon>Aspergillaceae</taxon>
        <taxon>Penicillium</taxon>
    </lineage>
</organism>
<accession>A0A9W9KMB4</accession>
<gene>
    <name evidence="1" type="ORF">N7532_000109</name>
</gene>
<reference evidence="1" key="1">
    <citation type="submission" date="2022-11" db="EMBL/GenBank/DDBJ databases">
        <authorList>
            <person name="Petersen C."/>
        </authorList>
    </citation>
    <scope>NUCLEOTIDE SEQUENCE</scope>
    <source>
        <strain evidence="1">IBT 30761</strain>
    </source>
</reference>
<name>A0A9W9KMB4_9EURO</name>
<evidence type="ECO:0000313" key="2">
    <source>
        <dbReference type="Proteomes" id="UP001149074"/>
    </source>
</evidence>
<keyword evidence="1" id="KW-0808">Transferase</keyword>